<evidence type="ECO:0000313" key="2">
    <source>
        <dbReference type="EMBL" id="GBM29583.1"/>
    </source>
</evidence>
<evidence type="ECO:0000313" key="3">
    <source>
        <dbReference type="Proteomes" id="UP000499080"/>
    </source>
</evidence>
<dbReference type="OrthoDB" id="8063979at2759"/>
<dbReference type="Proteomes" id="UP000499080">
    <property type="component" value="Unassembled WGS sequence"/>
</dbReference>
<dbReference type="EMBL" id="BGPR01000640">
    <property type="protein sequence ID" value="GBM29583.1"/>
    <property type="molecule type" value="Genomic_DNA"/>
</dbReference>
<proteinExistence type="predicted"/>
<sequence length="125" mass="14168">MMEDYSEVVSGMEEVISEEEDHIPIEHASSSGEEIETEGNLPDTIKSKDGKINHIQIPGGTTMPQAYVEHLTYLDLYSKRNTLVNISWGHPPAHSWYRSESPVLLYVLSEKGKTKQLWLAYHPVT</sequence>
<feature type="region of interest" description="Disordered" evidence="1">
    <location>
        <begin position="19"/>
        <end position="50"/>
    </location>
</feature>
<keyword evidence="3" id="KW-1185">Reference proteome</keyword>
<evidence type="ECO:0000256" key="1">
    <source>
        <dbReference type="SAM" id="MobiDB-lite"/>
    </source>
</evidence>
<dbReference type="AlphaFoldDB" id="A0A4Y2EK22"/>
<gene>
    <name evidence="2" type="ORF">AVEN_130068_1</name>
</gene>
<accession>A0A4Y2EK22</accession>
<protein>
    <submittedName>
        <fullName evidence="2">Uncharacterized protein</fullName>
    </submittedName>
</protein>
<name>A0A4Y2EK22_ARAVE</name>
<reference evidence="2 3" key="1">
    <citation type="journal article" date="2019" name="Sci. Rep.">
        <title>Orb-weaving spider Araneus ventricosus genome elucidates the spidroin gene catalogue.</title>
        <authorList>
            <person name="Kono N."/>
            <person name="Nakamura H."/>
            <person name="Ohtoshi R."/>
            <person name="Moran D.A.P."/>
            <person name="Shinohara A."/>
            <person name="Yoshida Y."/>
            <person name="Fujiwara M."/>
            <person name="Mori M."/>
            <person name="Tomita M."/>
            <person name="Arakawa K."/>
        </authorList>
    </citation>
    <scope>NUCLEOTIDE SEQUENCE [LARGE SCALE GENOMIC DNA]</scope>
</reference>
<comment type="caution">
    <text evidence="2">The sequence shown here is derived from an EMBL/GenBank/DDBJ whole genome shotgun (WGS) entry which is preliminary data.</text>
</comment>
<organism evidence="2 3">
    <name type="scientific">Araneus ventricosus</name>
    <name type="common">Orbweaver spider</name>
    <name type="synonym">Epeira ventricosa</name>
    <dbReference type="NCBI Taxonomy" id="182803"/>
    <lineage>
        <taxon>Eukaryota</taxon>
        <taxon>Metazoa</taxon>
        <taxon>Ecdysozoa</taxon>
        <taxon>Arthropoda</taxon>
        <taxon>Chelicerata</taxon>
        <taxon>Arachnida</taxon>
        <taxon>Araneae</taxon>
        <taxon>Araneomorphae</taxon>
        <taxon>Entelegynae</taxon>
        <taxon>Araneoidea</taxon>
        <taxon>Araneidae</taxon>
        <taxon>Araneus</taxon>
    </lineage>
</organism>